<evidence type="ECO:0000313" key="2">
    <source>
        <dbReference type="EMBL" id="CAK7945645.1"/>
    </source>
</evidence>
<accession>A0AAV1VHX4</accession>
<evidence type="ECO:0000313" key="3">
    <source>
        <dbReference type="EMBL" id="CAK7945662.1"/>
    </source>
</evidence>
<proteinExistence type="predicted"/>
<reference evidence="2" key="1">
    <citation type="submission" date="2024-01" db="EMBL/GenBank/DDBJ databases">
        <authorList>
            <person name="Webb A."/>
        </authorList>
    </citation>
    <scope>NUCLEOTIDE SEQUENCE</scope>
    <source>
        <strain evidence="2">Pm1</strain>
    </source>
</reference>
<dbReference type="EMBL" id="CAKLBY020000336">
    <property type="protein sequence ID" value="CAK7945645.1"/>
    <property type="molecule type" value="Genomic_DNA"/>
</dbReference>
<name>A0AAV1VHX4_9STRA</name>
<dbReference type="EMBL" id="CAKLBY020000066">
    <property type="protein sequence ID" value="CAK7922511.1"/>
    <property type="molecule type" value="Genomic_DNA"/>
</dbReference>
<evidence type="ECO:0000313" key="4">
    <source>
        <dbReference type="Proteomes" id="UP001162060"/>
    </source>
</evidence>
<dbReference type="Proteomes" id="UP001162060">
    <property type="component" value="Unassembled WGS sequence"/>
</dbReference>
<dbReference type="EMBL" id="CAKLBY020000336">
    <property type="protein sequence ID" value="CAK7945662.1"/>
    <property type="molecule type" value="Genomic_DNA"/>
</dbReference>
<comment type="caution">
    <text evidence="2">The sequence shown here is derived from an EMBL/GenBank/DDBJ whole genome shotgun (WGS) entry which is preliminary data.</text>
</comment>
<organism evidence="2 4">
    <name type="scientific">Peronospora matthiolae</name>
    <dbReference type="NCBI Taxonomy" id="2874970"/>
    <lineage>
        <taxon>Eukaryota</taxon>
        <taxon>Sar</taxon>
        <taxon>Stramenopiles</taxon>
        <taxon>Oomycota</taxon>
        <taxon>Peronosporomycetes</taxon>
        <taxon>Peronosporales</taxon>
        <taxon>Peronosporaceae</taxon>
        <taxon>Peronospora</taxon>
    </lineage>
</organism>
<gene>
    <name evidence="2" type="ORF">PM001_LOCUS30795</name>
    <name evidence="3" type="ORF">PM001_LOCUS30812</name>
    <name evidence="1" type="ORF">PM001_LOCUS7682</name>
</gene>
<sequence>MAPAGEYTAIPQHGYVAEQWIRLEQAQAQRVPAEETDVPVAFVWTASFVIQATPCRTNRTLPKRLTDPVARSL</sequence>
<evidence type="ECO:0000313" key="1">
    <source>
        <dbReference type="EMBL" id="CAK7922511.1"/>
    </source>
</evidence>
<protein>
    <submittedName>
        <fullName evidence="2">Uncharacterized protein</fullName>
    </submittedName>
</protein>
<dbReference type="AlphaFoldDB" id="A0AAV1VHX4"/>